<dbReference type="RefSeq" id="WP_171260874.1">
    <property type="nucleotide sequence ID" value="NZ_FOZU01000069.1"/>
</dbReference>
<dbReference type="Proteomes" id="UP000182827">
    <property type="component" value="Unassembled WGS sequence"/>
</dbReference>
<organism evidence="1 2">
    <name type="scientific">Acinetobacter bohemicus</name>
    <dbReference type="NCBI Taxonomy" id="1435036"/>
    <lineage>
        <taxon>Bacteria</taxon>
        <taxon>Pseudomonadati</taxon>
        <taxon>Pseudomonadota</taxon>
        <taxon>Gammaproteobacteria</taxon>
        <taxon>Moraxellales</taxon>
        <taxon>Moraxellaceae</taxon>
        <taxon>Acinetobacter</taxon>
    </lineage>
</organism>
<protein>
    <submittedName>
        <fullName evidence="1">Uncharacterized protein</fullName>
    </submittedName>
</protein>
<accession>A0A1I6WHW4</accession>
<evidence type="ECO:0000313" key="1">
    <source>
        <dbReference type="EMBL" id="SFT25582.1"/>
    </source>
</evidence>
<gene>
    <name evidence="1" type="ORF">SAMN05444586_10697</name>
</gene>
<evidence type="ECO:0000313" key="2">
    <source>
        <dbReference type="Proteomes" id="UP000182827"/>
    </source>
</evidence>
<sequence length="181" mass="21362">QELYKTSTELLATCLSQTNIIFKAWKKSRDYSNVYSRFSAYHFRKMHPINHEILDSTEISNNELNRITDVYLLINDLYFTLNHLFIVNKHLNLDNIFEKVKAVSLELETNMNELSEFQHELICIKNNYTNKVSPEKVKEICYKLDSSLSVNTLRIDDHNIKIDKFIEDITAQITKLSRKLN</sequence>
<feature type="non-terminal residue" evidence="1">
    <location>
        <position position="1"/>
    </location>
</feature>
<dbReference type="AlphaFoldDB" id="A0A1I6WHW4"/>
<dbReference type="EMBL" id="FOZU01000069">
    <property type="protein sequence ID" value="SFT25582.1"/>
    <property type="molecule type" value="Genomic_DNA"/>
</dbReference>
<proteinExistence type="predicted"/>
<name>A0A1I6WHW4_9GAMM</name>
<reference evidence="2" key="1">
    <citation type="submission" date="2016-10" db="EMBL/GenBank/DDBJ databases">
        <authorList>
            <person name="Varghese N."/>
            <person name="Submissions S."/>
        </authorList>
    </citation>
    <scope>NUCLEOTIDE SEQUENCE [LARGE SCALE GENOMIC DNA]</scope>
    <source>
        <strain evidence="2">ANC 5076</strain>
    </source>
</reference>
<keyword evidence="2" id="KW-1185">Reference proteome</keyword>